<dbReference type="SMART" id="SM00248">
    <property type="entry name" value="ANK"/>
    <property type="match status" value="3"/>
</dbReference>
<dbReference type="GO" id="GO:0004842">
    <property type="term" value="F:ubiquitin-protein transferase activity"/>
    <property type="evidence" value="ECO:0007669"/>
    <property type="project" value="TreeGrafter"/>
</dbReference>
<protein>
    <submittedName>
        <fullName evidence="4">Uncharacterized protein</fullName>
    </submittedName>
</protein>
<feature type="repeat" description="ANK" evidence="3">
    <location>
        <begin position="16"/>
        <end position="48"/>
    </location>
</feature>
<dbReference type="SUPFAM" id="SSF48403">
    <property type="entry name" value="Ankyrin repeat"/>
    <property type="match status" value="1"/>
</dbReference>
<keyword evidence="2 3" id="KW-0040">ANK repeat</keyword>
<dbReference type="PROSITE" id="PS50088">
    <property type="entry name" value="ANK_REPEAT"/>
    <property type="match status" value="3"/>
</dbReference>
<dbReference type="InterPro" id="IPR036770">
    <property type="entry name" value="Ankyrin_rpt-contain_sf"/>
</dbReference>
<keyword evidence="1" id="KW-0677">Repeat</keyword>
<dbReference type="AlphaFoldDB" id="A0A0L1ITW1"/>
<dbReference type="PANTHER" id="PTHR24171:SF8">
    <property type="entry name" value="BRCA1-ASSOCIATED RING DOMAIN PROTEIN 1"/>
    <property type="match status" value="1"/>
</dbReference>
<dbReference type="Gene3D" id="1.25.40.20">
    <property type="entry name" value="Ankyrin repeat-containing domain"/>
    <property type="match status" value="2"/>
</dbReference>
<evidence type="ECO:0000256" key="1">
    <source>
        <dbReference type="ARBA" id="ARBA00022737"/>
    </source>
</evidence>
<dbReference type="PROSITE" id="PS50297">
    <property type="entry name" value="ANK_REP_REGION"/>
    <property type="match status" value="2"/>
</dbReference>
<dbReference type="GeneID" id="26810428"/>
<feature type="repeat" description="ANK" evidence="3">
    <location>
        <begin position="49"/>
        <end position="90"/>
    </location>
</feature>
<comment type="caution">
    <text evidence="4">The sequence shown here is derived from an EMBL/GenBank/DDBJ whole genome shotgun (WGS) entry which is preliminary data.</text>
</comment>
<accession>A0A0L1ITW1</accession>
<dbReference type="Proteomes" id="UP000037505">
    <property type="component" value="Unassembled WGS sequence"/>
</dbReference>
<reference evidence="4 5" key="1">
    <citation type="submission" date="2014-06" db="EMBL/GenBank/DDBJ databases">
        <title>The Genome of the Aflatoxigenic Filamentous Fungus Aspergillus nomius.</title>
        <authorList>
            <person name="Moore M.G."/>
            <person name="Shannon B.M."/>
            <person name="Brian M.M."/>
        </authorList>
    </citation>
    <scope>NUCLEOTIDE SEQUENCE [LARGE SCALE GENOMIC DNA]</scope>
    <source>
        <strain evidence="4 5">NRRL 13137</strain>
    </source>
</reference>
<dbReference type="InterPro" id="IPR002110">
    <property type="entry name" value="Ankyrin_rpt"/>
</dbReference>
<dbReference type="STRING" id="1509407.A0A0L1ITW1"/>
<dbReference type="RefSeq" id="XP_015403768.1">
    <property type="nucleotide sequence ID" value="XM_015553880.1"/>
</dbReference>
<organism evidence="4 5">
    <name type="scientific">Aspergillus nomiae NRRL (strain ATCC 15546 / NRRL 13137 / CBS 260.88 / M93)</name>
    <dbReference type="NCBI Taxonomy" id="1509407"/>
    <lineage>
        <taxon>Eukaryota</taxon>
        <taxon>Fungi</taxon>
        <taxon>Dikarya</taxon>
        <taxon>Ascomycota</taxon>
        <taxon>Pezizomycotina</taxon>
        <taxon>Eurotiomycetes</taxon>
        <taxon>Eurotiomycetidae</taxon>
        <taxon>Eurotiales</taxon>
        <taxon>Aspergillaceae</taxon>
        <taxon>Aspergillus</taxon>
        <taxon>Aspergillus subgen. Circumdati</taxon>
    </lineage>
</organism>
<keyword evidence="5" id="KW-1185">Reference proteome</keyword>
<evidence type="ECO:0000313" key="4">
    <source>
        <dbReference type="EMBL" id="KNG82845.1"/>
    </source>
</evidence>
<evidence type="ECO:0000313" key="5">
    <source>
        <dbReference type="Proteomes" id="UP000037505"/>
    </source>
</evidence>
<dbReference type="GO" id="GO:0085020">
    <property type="term" value="P:protein K6-linked ubiquitination"/>
    <property type="evidence" value="ECO:0007669"/>
    <property type="project" value="TreeGrafter"/>
</dbReference>
<proteinExistence type="predicted"/>
<sequence length="133" mass="14311">MALIDMGADINIKSNNGQSPLVHALLGKKESIAKILIHRRADVNAKDGHGKTPLMTAIRVAAMLSSNRAKIVRIVERLVQEGADINAKDESGETPLSIAQDEELQEVVNLLLAKGATVGTKHQTLMARLARKS</sequence>
<evidence type="ECO:0000256" key="2">
    <source>
        <dbReference type="ARBA" id="ARBA00023043"/>
    </source>
</evidence>
<dbReference type="OrthoDB" id="366390at2759"/>
<dbReference type="PANTHER" id="PTHR24171">
    <property type="entry name" value="ANKYRIN REPEAT DOMAIN-CONTAINING PROTEIN 39-RELATED"/>
    <property type="match status" value="1"/>
</dbReference>
<gene>
    <name evidence="4" type="ORF">ANOM_008624</name>
</gene>
<feature type="repeat" description="ANK" evidence="3">
    <location>
        <begin position="91"/>
        <end position="123"/>
    </location>
</feature>
<evidence type="ECO:0000256" key="3">
    <source>
        <dbReference type="PROSITE-ProRule" id="PRU00023"/>
    </source>
</evidence>
<dbReference type="EMBL" id="JNOM01000311">
    <property type="protein sequence ID" value="KNG82845.1"/>
    <property type="molecule type" value="Genomic_DNA"/>
</dbReference>
<dbReference type="Pfam" id="PF12796">
    <property type="entry name" value="Ank_2"/>
    <property type="match status" value="2"/>
</dbReference>
<name>A0A0L1ITW1_ASPN3</name>